<evidence type="ECO:0000256" key="6">
    <source>
        <dbReference type="SAM" id="Coils"/>
    </source>
</evidence>
<name>A0A832QDY5_9BACT</name>
<dbReference type="HAMAP" id="MF_01151">
    <property type="entry name" value="GrpE"/>
    <property type="match status" value="1"/>
</dbReference>
<evidence type="ECO:0000256" key="2">
    <source>
        <dbReference type="ARBA" id="ARBA00023186"/>
    </source>
</evidence>
<sequence length="181" mass="20647">MGDLKKKKQNIGVQQNDEKYEEMKKQIEELALSIHKVEDEKMVIQNQLVKALADYQNLQADMEKRQKVRFFQMKKSLCEEFMSVLDAMKLSLESEKTLKLDSKEKAWFEGVENIFAEFEKVLGGIGLEIYLPKKGDVFDSTIHDALATVEGGKAGEIMEVIQPGYRLDGTVIRDAKVLVSK</sequence>
<dbReference type="SUPFAM" id="SSF51064">
    <property type="entry name" value="Head domain of nucleotide exchange factor GrpE"/>
    <property type="match status" value="1"/>
</dbReference>
<comment type="similarity">
    <text evidence="1 3 5">Belongs to the GrpE family.</text>
</comment>
<keyword evidence="3" id="KW-0963">Cytoplasm</keyword>
<dbReference type="GO" id="GO:0051082">
    <property type="term" value="F:unfolded protein binding"/>
    <property type="evidence" value="ECO:0007669"/>
    <property type="project" value="TreeGrafter"/>
</dbReference>
<dbReference type="InterPro" id="IPR013805">
    <property type="entry name" value="GrpE_CC"/>
</dbReference>
<dbReference type="AlphaFoldDB" id="A0A832QDY5"/>
<dbReference type="PANTHER" id="PTHR21237">
    <property type="entry name" value="GRPE PROTEIN"/>
    <property type="match status" value="1"/>
</dbReference>
<comment type="subunit">
    <text evidence="3">Homodimer.</text>
</comment>
<gene>
    <name evidence="3" type="primary">grpE</name>
    <name evidence="7" type="ORF">GX533_03125</name>
</gene>
<comment type="caution">
    <text evidence="7">The sequence shown here is derived from an EMBL/GenBank/DDBJ whole genome shotgun (WGS) entry which is preliminary data.</text>
</comment>
<evidence type="ECO:0000256" key="1">
    <source>
        <dbReference type="ARBA" id="ARBA00009054"/>
    </source>
</evidence>
<dbReference type="Gene3D" id="3.90.20.20">
    <property type="match status" value="1"/>
</dbReference>
<organism evidence="7 8">
    <name type="scientific">Candidatus Dojkabacteria bacterium</name>
    <dbReference type="NCBI Taxonomy" id="2099670"/>
    <lineage>
        <taxon>Bacteria</taxon>
        <taxon>Candidatus Dojkabacteria</taxon>
    </lineage>
</organism>
<feature type="coiled-coil region" evidence="6">
    <location>
        <begin position="13"/>
        <end position="47"/>
    </location>
</feature>
<comment type="function">
    <text evidence="3 4">Participates actively in the response to hyperosmotic and heat shock by preventing the aggregation of stress-denatured proteins, in association with DnaK and GrpE. It is the nucleotide exchange factor for DnaK and may function as a thermosensor. Unfolded proteins bind initially to DnaJ; upon interaction with the DnaJ-bound protein, DnaK hydrolyzes its bound ATP, resulting in the formation of a stable complex. GrpE releases ADP from DnaK; ATP binding to DnaK triggers the release of the substrate protein, thus completing the reaction cycle. Several rounds of ATP-dependent interactions between DnaJ, DnaK and GrpE are required for fully efficient folding.</text>
</comment>
<dbReference type="EMBL" id="DUTP01000005">
    <property type="protein sequence ID" value="HHX99638.1"/>
    <property type="molecule type" value="Genomic_DNA"/>
</dbReference>
<accession>A0A832QDY5</accession>
<dbReference type="GO" id="GO:0006457">
    <property type="term" value="P:protein folding"/>
    <property type="evidence" value="ECO:0007669"/>
    <property type="project" value="InterPro"/>
</dbReference>
<evidence type="ECO:0000313" key="8">
    <source>
        <dbReference type="Proteomes" id="UP000576550"/>
    </source>
</evidence>
<dbReference type="InterPro" id="IPR000740">
    <property type="entry name" value="GrpE"/>
</dbReference>
<keyword evidence="3 4" id="KW-0346">Stress response</keyword>
<evidence type="ECO:0000256" key="4">
    <source>
        <dbReference type="RuleBase" id="RU000639"/>
    </source>
</evidence>
<protein>
    <recommendedName>
        <fullName evidence="3 4">Protein GrpE</fullName>
    </recommendedName>
    <alternativeName>
        <fullName evidence="3">HSP-70 cofactor</fullName>
    </alternativeName>
</protein>
<dbReference type="SUPFAM" id="SSF58014">
    <property type="entry name" value="Coiled-coil domain of nucleotide exchange factor GrpE"/>
    <property type="match status" value="1"/>
</dbReference>
<dbReference type="PANTHER" id="PTHR21237:SF23">
    <property type="entry name" value="GRPE PROTEIN HOMOLOG, MITOCHONDRIAL"/>
    <property type="match status" value="1"/>
</dbReference>
<dbReference type="Gene3D" id="2.30.22.10">
    <property type="entry name" value="Head domain of nucleotide exchange factor GrpE"/>
    <property type="match status" value="1"/>
</dbReference>
<reference evidence="7 8" key="1">
    <citation type="journal article" date="2020" name="Biotechnol. Biofuels">
        <title>New insights from the biogas microbiome by comprehensive genome-resolved metagenomics of nearly 1600 species originating from multiple anaerobic digesters.</title>
        <authorList>
            <person name="Campanaro S."/>
            <person name="Treu L."/>
            <person name="Rodriguez-R L.M."/>
            <person name="Kovalovszki A."/>
            <person name="Ziels R.M."/>
            <person name="Maus I."/>
            <person name="Zhu X."/>
            <person name="Kougias P.G."/>
            <person name="Basile A."/>
            <person name="Luo G."/>
            <person name="Schluter A."/>
            <person name="Konstantinidis K.T."/>
            <person name="Angelidaki I."/>
        </authorList>
    </citation>
    <scope>NUCLEOTIDE SEQUENCE [LARGE SCALE GENOMIC DNA]</scope>
    <source>
        <strain evidence="7">AS05jafATM_89</strain>
    </source>
</reference>
<evidence type="ECO:0000313" key="7">
    <source>
        <dbReference type="EMBL" id="HHX99638.1"/>
    </source>
</evidence>
<dbReference type="Pfam" id="PF01025">
    <property type="entry name" value="GrpE"/>
    <property type="match status" value="1"/>
</dbReference>
<dbReference type="InterPro" id="IPR009012">
    <property type="entry name" value="GrpE_head"/>
</dbReference>
<keyword evidence="2 3" id="KW-0143">Chaperone</keyword>
<keyword evidence="6" id="KW-0175">Coiled coil</keyword>
<dbReference type="GO" id="GO:0042803">
    <property type="term" value="F:protein homodimerization activity"/>
    <property type="evidence" value="ECO:0007669"/>
    <property type="project" value="InterPro"/>
</dbReference>
<dbReference type="GO" id="GO:0051087">
    <property type="term" value="F:protein-folding chaperone binding"/>
    <property type="evidence" value="ECO:0007669"/>
    <property type="project" value="InterPro"/>
</dbReference>
<dbReference type="GO" id="GO:0005737">
    <property type="term" value="C:cytoplasm"/>
    <property type="evidence" value="ECO:0007669"/>
    <property type="project" value="UniProtKB-SubCell"/>
</dbReference>
<evidence type="ECO:0000256" key="5">
    <source>
        <dbReference type="RuleBase" id="RU004478"/>
    </source>
</evidence>
<dbReference type="GO" id="GO:0000774">
    <property type="term" value="F:adenyl-nucleotide exchange factor activity"/>
    <property type="evidence" value="ECO:0007669"/>
    <property type="project" value="InterPro"/>
</dbReference>
<dbReference type="PRINTS" id="PR00773">
    <property type="entry name" value="GRPEPROTEIN"/>
</dbReference>
<dbReference type="PROSITE" id="PS01071">
    <property type="entry name" value="GRPE"/>
    <property type="match status" value="1"/>
</dbReference>
<evidence type="ECO:0000256" key="3">
    <source>
        <dbReference type="HAMAP-Rule" id="MF_01151"/>
    </source>
</evidence>
<proteinExistence type="inferred from homology"/>
<dbReference type="Proteomes" id="UP000576550">
    <property type="component" value="Unassembled WGS sequence"/>
</dbReference>
<comment type="subcellular location">
    <subcellularLocation>
        <location evidence="3">Cytoplasm</location>
    </subcellularLocation>
</comment>